<keyword evidence="2" id="KW-1185">Reference proteome</keyword>
<dbReference type="Proteomes" id="UP001239111">
    <property type="component" value="Chromosome 3"/>
</dbReference>
<organism evidence="1 2">
    <name type="scientific">Eretmocerus hayati</name>
    <dbReference type="NCBI Taxonomy" id="131215"/>
    <lineage>
        <taxon>Eukaryota</taxon>
        <taxon>Metazoa</taxon>
        <taxon>Ecdysozoa</taxon>
        <taxon>Arthropoda</taxon>
        <taxon>Hexapoda</taxon>
        <taxon>Insecta</taxon>
        <taxon>Pterygota</taxon>
        <taxon>Neoptera</taxon>
        <taxon>Endopterygota</taxon>
        <taxon>Hymenoptera</taxon>
        <taxon>Apocrita</taxon>
        <taxon>Proctotrupomorpha</taxon>
        <taxon>Chalcidoidea</taxon>
        <taxon>Aphelinidae</taxon>
        <taxon>Aphelininae</taxon>
        <taxon>Eretmocerus</taxon>
    </lineage>
</organism>
<name>A0ACC2NIS7_9HYME</name>
<sequence>MSSQCIDKSESSNLDLKSAVLDEMRQQVREASENIRNAHNLARHAAKNARSAQKTLDVLRGQLSTVLQTIVSMKSDCNSEVKNLVCRRIESLPNGNAETQNEKLAIV</sequence>
<evidence type="ECO:0000313" key="1">
    <source>
        <dbReference type="EMBL" id="KAJ8670997.1"/>
    </source>
</evidence>
<accession>A0ACC2NIS7</accession>
<evidence type="ECO:0000313" key="2">
    <source>
        <dbReference type="Proteomes" id="UP001239111"/>
    </source>
</evidence>
<proteinExistence type="predicted"/>
<reference evidence="1" key="1">
    <citation type="submission" date="2023-04" db="EMBL/GenBank/DDBJ databases">
        <title>A chromosome-level genome assembly of the parasitoid wasp Eretmocerus hayati.</title>
        <authorList>
            <person name="Zhong Y."/>
            <person name="Liu S."/>
            <person name="Liu Y."/>
        </authorList>
    </citation>
    <scope>NUCLEOTIDE SEQUENCE</scope>
    <source>
        <strain evidence="1">ZJU_SS_LIU_2023</strain>
    </source>
</reference>
<comment type="caution">
    <text evidence="1">The sequence shown here is derived from an EMBL/GenBank/DDBJ whole genome shotgun (WGS) entry which is preliminary data.</text>
</comment>
<protein>
    <submittedName>
        <fullName evidence="1">Uncharacterized protein</fullName>
    </submittedName>
</protein>
<dbReference type="EMBL" id="CM056743">
    <property type="protein sequence ID" value="KAJ8670997.1"/>
    <property type="molecule type" value="Genomic_DNA"/>
</dbReference>
<gene>
    <name evidence="1" type="ORF">QAD02_002256</name>
</gene>